<evidence type="ECO:0000256" key="1">
    <source>
        <dbReference type="SAM" id="Phobius"/>
    </source>
</evidence>
<dbReference type="EMBL" id="FOIW01000001">
    <property type="protein sequence ID" value="SEV92975.1"/>
    <property type="molecule type" value="Genomic_DNA"/>
</dbReference>
<feature type="transmembrane region" description="Helical" evidence="1">
    <location>
        <begin position="33"/>
        <end position="51"/>
    </location>
</feature>
<dbReference type="STRING" id="277988.SAMN05216170_0929"/>
<evidence type="ECO:0000313" key="7">
    <source>
        <dbReference type="Proteomes" id="UP000250136"/>
    </source>
</evidence>
<keyword evidence="1" id="KW-0812">Transmembrane</keyword>
<feature type="transmembrane region" description="Helical" evidence="1">
    <location>
        <begin position="85"/>
        <end position="102"/>
    </location>
</feature>
<dbReference type="EMBL" id="CP015105">
    <property type="protein sequence ID" value="ASJ12316.1"/>
    <property type="molecule type" value="Genomic_DNA"/>
</dbReference>
<dbReference type="KEGG" id="ttd:A3L14_05165"/>
<evidence type="ECO:0000313" key="4">
    <source>
        <dbReference type="EMBL" id="SEV92975.1"/>
    </source>
</evidence>
<dbReference type="Proteomes" id="UP000182125">
    <property type="component" value="Unassembled WGS sequence"/>
</dbReference>
<evidence type="ECO:0000313" key="3">
    <source>
        <dbReference type="EMBL" id="KQH83047.1"/>
    </source>
</evidence>
<dbReference type="PATRIC" id="fig|277988.4.peg.458"/>
<gene>
    <name evidence="2" type="ORF">A3L14_05165</name>
    <name evidence="3" type="ORF">AMR53_02160</name>
    <name evidence="4" type="ORF">SAMN05216170_0929</name>
</gene>
<dbReference type="GeneID" id="33333790"/>
<proteinExistence type="predicted"/>
<reference evidence="3 5" key="1">
    <citation type="submission" date="2015-08" db="EMBL/GenBank/DDBJ databases">
        <title>Thermococcus thioreducens DSM 14981 genome sequencing.</title>
        <authorList>
            <person name="Hong S.-J."/>
            <person name="Kim M.-C."/>
            <person name="Shin J.-H."/>
        </authorList>
    </citation>
    <scope>NUCLEOTIDE SEQUENCE [LARGE SCALE GENOMIC DNA]</scope>
    <source>
        <strain evidence="3 5">DSM 14981</strain>
    </source>
</reference>
<sequence>MNWRSVLTWAGIGAFVGFVIAVGMYSPVKNENFVYLIYIGMLAGALLGARYPTDTRASAYAFPLGFTATTLLAGLWMVKTVGSSDVYAFLAVVVAVMILVSANGFLDMFLVPITYFGGFTVAMLTFKGYQPLQGSEGAVVGLFTVGVMGAILAFFAVLGRWAFTMAKNIPRR</sequence>
<keyword evidence="1" id="KW-0472">Membrane</keyword>
<reference evidence="4 6" key="3">
    <citation type="submission" date="2016-10" db="EMBL/GenBank/DDBJ databases">
        <authorList>
            <person name="de Groot N.N."/>
        </authorList>
    </citation>
    <scope>NUCLEOTIDE SEQUENCE [LARGE SCALE GENOMIC DNA]</scope>
    <source>
        <strain evidence="4 6">OGL-20</strain>
    </source>
</reference>
<evidence type="ECO:0000313" key="2">
    <source>
        <dbReference type="EMBL" id="ASJ12316.1"/>
    </source>
</evidence>
<evidence type="ECO:0000313" key="5">
    <source>
        <dbReference type="Proteomes" id="UP000051862"/>
    </source>
</evidence>
<dbReference type="EMBL" id="LIXN01000003">
    <property type="protein sequence ID" value="KQH83047.1"/>
    <property type="molecule type" value="Genomic_DNA"/>
</dbReference>
<accession>A0A0Q2MTG7</accession>
<dbReference type="RefSeq" id="WP_055428703.1">
    <property type="nucleotide sequence ID" value="NZ_CP015105.1"/>
</dbReference>
<feature type="transmembrane region" description="Helical" evidence="1">
    <location>
        <begin position="57"/>
        <end position="78"/>
    </location>
</feature>
<feature type="transmembrane region" description="Helical" evidence="1">
    <location>
        <begin position="138"/>
        <end position="163"/>
    </location>
</feature>
<protein>
    <submittedName>
        <fullName evidence="3">Uncharacterized protein</fullName>
    </submittedName>
</protein>
<feature type="transmembrane region" description="Helical" evidence="1">
    <location>
        <begin position="6"/>
        <end position="26"/>
    </location>
</feature>
<dbReference type="Proteomes" id="UP000250136">
    <property type="component" value="Chromosome"/>
</dbReference>
<dbReference type="Proteomes" id="UP000051862">
    <property type="component" value="Unassembled WGS sequence"/>
</dbReference>
<dbReference type="OrthoDB" id="91995at2157"/>
<dbReference type="AlphaFoldDB" id="A0A0Q2MTG7"/>
<name>A0A0Q2MTG7_9EURY</name>
<keyword evidence="7" id="KW-1185">Reference proteome</keyword>
<feature type="transmembrane region" description="Helical" evidence="1">
    <location>
        <begin position="108"/>
        <end position="126"/>
    </location>
</feature>
<keyword evidence="1" id="KW-1133">Transmembrane helix</keyword>
<organism evidence="3 5">
    <name type="scientific">Thermococcus thioreducens</name>
    <dbReference type="NCBI Taxonomy" id="277988"/>
    <lineage>
        <taxon>Archaea</taxon>
        <taxon>Methanobacteriati</taxon>
        <taxon>Methanobacteriota</taxon>
        <taxon>Thermococci</taxon>
        <taxon>Thermococcales</taxon>
        <taxon>Thermococcaceae</taxon>
        <taxon>Thermococcus</taxon>
    </lineage>
</organism>
<reference evidence="2 7" key="2">
    <citation type="submission" date="2016-04" db="EMBL/GenBank/DDBJ databases">
        <title>Complete genome sequence of Thermococcus thioreducens type strain OGL-20P.</title>
        <authorList>
            <person name="Oger P.M."/>
        </authorList>
    </citation>
    <scope>NUCLEOTIDE SEQUENCE [LARGE SCALE GENOMIC DNA]</scope>
    <source>
        <strain evidence="2 7">OGL-20P</strain>
    </source>
</reference>
<evidence type="ECO:0000313" key="6">
    <source>
        <dbReference type="Proteomes" id="UP000182125"/>
    </source>
</evidence>